<feature type="compositionally biased region" description="Polar residues" evidence="2">
    <location>
        <begin position="81"/>
        <end position="93"/>
    </location>
</feature>
<keyword evidence="1" id="KW-0175">Coiled coil</keyword>
<protein>
    <submittedName>
        <fullName evidence="3">Uncharacterized protein</fullName>
    </submittedName>
</protein>
<name>A0A1C3EIL0_9GAMM</name>
<evidence type="ECO:0000256" key="2">
    <source>
        <dbReference type="SAM" id="MobiDB-lite"/>
    </source>
</evidence>
<keyword evidence="4" id="KW-1185">Reference proteome</keyword>
<feature type="compositionally biased region" description="Basic and acidic residues" evidence="2">
    <location>
        <begin position="32"/>
        <end position="42"/>
    </location>
</feature>
<feature type="region of interest" description="Disordered" evidence="2">
    <location>
        <begin position="1"/>
        <end position="141"/>
    </location>
</feature>
<feature type="compositionally biased region" description="Basic and acidic residues" evidence="2">
    <location>
        <begin position="51"/>
        <end position="79"/>
    </location>
</feature>
<proteinExistence type="predicted"/>
<dbReference type="AlphaFoldDB" id="A0A1C3EIL0"/>
<sequence length="489" mass="55944">MSDVRLDIKATNRQNYNDKSDNDDNVGNNNNNKEREGKDKRSIAHNKLKLLKQDQHTDSVAEKIKKQHKNNNDQSEKSLSKLKNLTQESQSNKKSIEPKDTNKQAQSIESSNRKPDKANQLSRSARAAPASGQGKSKPEPEDDILSQAILDNDQVSKLPGQMFKALKRIEHALFDTRKENKVIDDVKAVLKTIASAPVVAKSANKIQTDLNYFHEEFFKKAEKLIKNNKAKISNLENRDTWESEDRAYKDLQDVKDKVTNEKNNRQYALRSLRNQVDEKIERHKKIHQSAVSIEEAKLLKSTNDSEALRKHNARLKELRDQLNKKIESEEENFTKVSKELNEKSDKTIKRIETPKLIRDKIDALEQENKLARAQLDGDQRDKLQLARKLVRSEAWRTGEAGAAAMNFIAALVDPESSDAAKVSAGFTFVGETLRSVSAEIDLRRAAQEKEWELKKKAFDAEQKYIPKDKRKINPFIDNPYKKPKNCRGN</sequence>
<evidence type="ECO:0000256" key="1">
    <source>
        <dbReference type="SAM" id="Coils"/>
    </source>
</evidence>
<organism evidence="3 4">
    <name type="scientific">Veronia pacifica</name>
    <dbReference type="NCBI Taxonomy" id="1080227"/>
    <lineage>
        <taxon>Bacteria</taxon>
        <taxon>Pseudomonadati</taxon>
        <taxon>Pseudomonadota</taxon>
        <taxon>Gammaproteobacteria</taxon>
        <taxon>Vibrionales</taxon>
        <taxon>Vibrionaceae</taxon>
        <taxon>Veronia</taxon>
    </lineage>
</organism>
<comment type="caution">
    <text evidence="3">The sequence shown here is derived from an EMBL/GenBank/DDBJ whole genome shotgun (WGS) entry which is preliminary data.</text>
</comment>
<gene>
    <name evidence="3" type="ORF">A8L45_11605</name>
</gene>
<evidence type="ECO:0000313" key="4">
    <source>
        <dbReference type="Proteomes" id="UP000094936"/>
    </source>
</evidence>
<dbReference type="Proteomes" id="UP000094936">
    <property type="component" value="Unassembled WGS sequence"/>
</dbReference>
<dbReference type="RefSeq" id="WP_068902420.1">
    <property type="nucleotide sequence ID" value="NZ_LYBM01000019.1"/>
</dbReference>
<feature type="coiled-coil region" evidence="1">
    <location>
        <begin position="305"/>
        <end position="381"/>
    </location>
</feature>
<dbReference type="EMBL" id="LYBM01000019">
    <property type="protein sequence ID" value="ODA33082.1"/>
    <property type="molecule type" value="Genomic_DNA"/>
</dbReference>
<reference evidence="3 4" key="1">
    <citation type="submission" date="2016-05" db="EMBL/GenBank/DDBJ databases">
        <title>Genomic Taxonomy of the Vibrionaceae.</title>
        <authorList>
            <person name="Gomez-Gil B."/>
            <person name="Enciso-Ibarra J."/>
        </authorList>
    </citation>
    <scope>NUCLEOTIDE SEQUENCE [LARGE SCALE GENOMIC DNA]</scope>
    <source>
        <strain evidence="3 4">CAIM 1920</strain>
    </source>
</reference>
<accession>A0A1C3EIL0</accession>
<feature type="compositionally biased region" description="Basic and acidic residues" evidence="2">
    <location>
        <begin position="1"/>
        <end position="22"/>
    </location>
</feature>
<evidence type="ECO:0000313" key="3">
    <source>
        <dbReference type="EMBL" id="ODA33082.1"/>
    </source>
</evidence>